<dbReference type="GO" id="GO:0004888">
    <property type="term" value="F:transmembrane signaling receptor activity"/>
    <property type="evidence" value="ECO:0007669"/>
    <property type="project" value="InterPro"/>
</dbReference>
<organism evidence="10 11">
    <name type="scientific">Salinisphaera shabanensis E1L3A</name>
    <dbReference type="NCBI Taxonomy" id="1033802"/>
    <lineage>
        <taxon>Bacteria</taxon>
        <taxon>Pseudomonadati</taxon>
        <taxon>Pseudomonadota</taxon>
        <taxon>Gammaproteobacteria</taxon>
        <taxon>Salinisphaerales</taxon>
        <taxon>Salinisphaeraceae</taxon>
        <taxon>Salinisphaera</taxon>
    </lineage>
</organism>
<evidence type="ECO:0000313" key="10">
    <source>
        <dbReference type="EMBL" id="ERJ20267.1"/>
    </source>
</evidence>
<dbReference type="InterPro" id="IPR004090">
    <property type="entry name" value="Chemotax_Me-accpt_rcpt"/>
</dbReference>
<dbReference type="Gene3D" id="1.10.287.950">
    <property type="entry name" value="Methyl-accepting chemotaxis protein"/>
    <property type="match status" value="1"/>
</dbReference>
<keyword evidence="11" id="KW-1185">Reference proteome</keyword>
<evidence type="ECO:0000256" key="7">
    <source>
        <dbReference type="SAM" id="Phobius"/>
    </source>
</evidence>
<proteinExistence type="inferred from homology"/>
<comment type="caution">
    <text evidence="10">The sequence shown here is derived from an EMBL/GenBank/DDBJ whole genome shotgun (WGS) entry which is preliminary data.</text>
</comment>
<evidence type="ECO:0000256" key="6">
    <source>
        <dbReference type="SAM" id="MobiDB-lite"/>
    </source>
</evidence>
<dbReference type="Pfam" id="PF00015">
    <property type="entry name" value="MCPsignal"/>
    <property type="match status" value="1"/>
</dbReference>
<dbReference type="eggNOG" id="COG0840">
    <property type="taxonomic scope" value="Bacteria"/>
</dbReference>
<dbReference type="SMART" id="SM00304">
    <property type="entry name" value="HAMP"/>
    <property type="match status" value="1"/>
</dbReference>
<evidence type="ECO:0000256" key="2">
    <source>
        <dbReference type="ARBA" id="ARBA00022481"/>
    </source>
</evidence>
<evidence type="ECO:0000313" key="11">
    <source>
        <dbReference type="Proteomes" id="UP000006242"/>
    </source>
</evidence>
<dbReference type="Pfam" id="PF00672">
    <property type="entry name" value="HAMP"/>
    <property type="match status" value="1"/>
</dbReference>
<evidence type="ECO:0000259" key="9">
    <source>
        <dbReference type="PROSITE" id="PS50885"/>
    </source>
</evidence>
<dbReference type="PANTHER" id="PTHR43531">
    <property type="entry name" value="PROTEIN ICFG"/>
    <property type="match status" value="1"/>
</dbReference>
<sequence>MLNGFKIGPRLGIAFGLLTLLLIIDTAVATYGLNHVATTAKRTINVDTQVALNSATVQNLALQARRYEKDIFINISNEQKYAGYKQAWDDNHQALLAALERGDQIAISDKQHTLYKDARTALAGYREGFNRVYDRIRAGELTSTAAANTAFGEYKSSIYELESMAQAIDEAAQAQTARSITTLEVQQREALVALLIFAAICIALAIVFAWVITRSITRPVRYAVGVVEDVANGNLRREIKVSGKDEIGQLLAAMSAQRERLAALVSSLRQLSENVHTGAREIASGNDELSTRTQEQAANLEETAASMEQMTATVKQNADNATEADQLSRKVRTRASEGNDVVKNAVDAMDEINASSRRISEIVGLIDDIAFQTNLLALNASVEAARAGEQGRGFAVVASEVRNLASRSAAAAKDIKTLVEDSANKVADGSKQVALSGTVLSEIVESINKVGDIISEIAAAGNEQAHGIDQVNIAVSQMDTMTQQNASLVEESAAASLSLEEQAAVLQRQIAFFKLPGQAPTPAAAPAAQTCCDRYAYRNKASARAGKNTACAGRRRRLGHLLSVTRRRC</sequence>
<dbReference type="GO" id="GO:0007165">
    <property type="term" value="P:signal transduction"/>
    <property type="evidence" value="ECO:0007669"/>
    <property type="project" value="UniProtKB-KW"/>
</dbReference>
<dbReference type="FunFam" id="1.10.287.950:FF:000001">
    <property type="entry name" value="Methyl-accepting chemotaxis sensory transducer"/>
    <property type="match status" value="1"/>
</dbReference>
<dbReference type="AlphaFoldDB" id="U2EQC8"/>
<evidence type="ECO:0000256" key="1">
    <source>
        <dbReference type="ARBA" id="ARBA00004370"/>
    </source>
</evidence>
<dbReference type="InterPro" id="IPR024478">
    <property type="entry name" value="HlyB_4HB_MCP"/>
</dbReference>
<dbReference type="SMART" id="SM00283">
    <property type="entry name" value="MA"/>
    <property type="match status" value="1"/>
</dbReference>
<dbReference type="SUPFAM" id="SSF58104">
    <property type="entry name" value="Methyl-accepting chemotaxis protein (MCP) signaling domain"/>
    <property type="match status" value="1"/>
</dbReference>
<dbReference type="EMBL" id="AFNV02000004">
    <property type="protein sequence ID" value="ERJ20267.1"/>
    <property type="molecule type" value="Genomic_DNA"/>
</dbReference>
<evidence type="ECO:0000259" key="8">
    <source>
        <dbReference type="PROSITE" id="PS50111"/>
    </source>
</evidence>
<keyword evidence="7" id="KW-0472">Membrane</keyword>
<dbReference type="GO" id="GO:0005886">
    <property type="term" value="C:plasma membrane"/>
    <property type="evidence" value="ECO:0007669"/>
    <property type="project" value="TreeGrafter"/>
</dbReference>
<dbReference type="CDD" id="cd06225">
    <property type="entry name" value="HAMP"/>
    <property type="match status" value="1"/>
</dbReference>
<evidence type="ECO:0000256" key="3">
    <source>
        <dbReference type="ARBA" id="ARBA00023224"/>
    </source>
</evidence>
<name>U2EQC8_9GAMM</name>
<feature type="compositionally biased region" description="Polar residues" evidence="6">
    <location>
        <begin position="315"/>
        <end position="325"/>
    </location>
</feature>
<keyword evidence="7" id="KW-1133">Transmembrane helix</keyword>
<feature type="domain" description="HAMP" evidence="9">
    <location>
        <begin position="214"/>
        <end position="266"/>
    </location>
</feature>
<evidence type="ECO:0000256" key="4">
    <source>
        <dbReference type="ARBA" id="ARBA00029447"/>
    </source>
</evidence>
<protein>
    <submittedName>
        <fullName evidence="10">Methyl-accepting chemotaxis protein II</fullName>
    </submittedName>
</protein>
<keyword evidence="2" id="KW-0488">Methylation</keyword>
<dbReference type="Proteomes" id="UP000006242">
    <property type="component" value="Unassembled WGS sequence"/>
</dbReference>
<dbReference type="InterPro" id="IPR003660">
    <property type="entry name" value="HAMP_dom"/>
</dbReference>
<feature type="domain" description="Methyl-accepting transducer" evidence="8">
    <location>
        <begin position="271"/>
        <end position="500"/>
    </location>
</feature>
<dbReference type="PROSITE" id="PS50885">
    <property type="entry name" value="HAMP"/>
    <property type="match status" value="1"/>
</dbReference>
<keyword evidence="3 5" id="KW-0807">Transducer</keyword>
<feature type="region of interest" description="Disordered" evidence="6">
    <location>
        <begin position="315"/>
        <end position="336"/>
    </location>
</feature>
<evidence type="ECO:0000256" key="5">
    <source>
        <dbReference type="PROSITE-ProRule" id="PRU00284"/>
    </source>
</evidence>
<reference evidence="10 11" key="1">
    <citation type="journal article" date="2011" name="J. Bacteriol.">
        <title>Genome sequence of Salinisphaera shabanensis, a gammaproteobacterium from the harsh, variable environment of the brine-seawater interface of the Shaban Deep in the Red Sea.</title>
        <authorList>
            <person name="Antunes A."/>
            <person name="Alam I."/>
            <person name="Bajic V.B."/>
            <person name="Stingl U."/>
        </authorList>
    </citation>
    <scope>NUCLEOTIDE SEQUENCE [LARGE SCALE GENOMIC DNA]</scope>
    <source>
        <strain evidence="10 11">E1L3A</strain>
    </source>
</reference>
<dbReference type="RefSeq" id="WP_006912350.1">
    <property type="nucleotide sequence ID" value="NZ_AFNV02000004.1"/>
</dbReference>
<dbReference type="PROSITE" id="PS50111">
    <property type="entry name" value="CHEMOTAXIS_TRANSDUC_2"/>
    <property type="match status" value="1"/>
</dbReference>
<reference evidence="10 11" key="2">
    <citation type="journal article" date="2013" name="PLoS ONE">
        <title>INDIGO - INtegrated Data Warehouse of MIcrobial GenOmes with Examples from the Red Sea Extremophiles.</title>
        <authorList>
            <person name="Alam I."/>
            <person name="Antunes A."/>
            <person name="Kamau A.A."/>
            <person name="Ba Alawi W."/>
            <person name="Kalkatawi M."/>
            <person name="Stingl U."/>
            <person name="Bajic V.B."/>
        </authorList>
    </citation>
    <scope>NUCLEOTIDE SEQUENCE [LARGE SCALE GENOMIC DNA]</scope>
    <source>
        <strain evidence="10 11">E1L3A</strain>
    </source>
</reference>
<gene>
    <name evidence="10" type="primary">tar</name>
    <name evidence="10" type="ORF">SSPSH_000826</name>
</gene>
<comment type="subcellular location">
    <subcellularLocation>
        <location evidence="1">Membrane</location>
    </subcellularLocation>
</comment>
<dbReference type="GO" id="GO:0006935">
    <property type="term" value="P:chemotaxis"/>
    <property type="evidence" value="ECO:0007669"/>
    <property type="project" value="InterPro"/>
</dbReference>
<dbReference type="CDD" id="cd11386">
    <property type="entry name" value="MCP_signal"/>
    <property type="match status" value="1"/>
</dbReference>
<dbReference type="InterPro" id="IPR004089">
    <property type="entry name" value="MCPsignal_dom"/>
</dbReference>
<dbReference type="InterPro" id="IPR051310">
    <property type="entry name" value="MCP_chemotaxis"/>
</dbReference>
<keyword evidence="7" id="KW-0812">Transmembrane</keyword>
<dbReference type="Pfam" id="PF12729">
    <property type="entry name" value="4HB_MCP_1"/>
    <property type="match status" value="1"/>
</dbReference>
<dbReference type="STRING" id="1033802.SSPSH_000826"/>
<accession>U2EQC8</accession>
<dbReference type="PRINTS" id="PR00260">
    <property type="entry name" value="CHEMTRNSDUCR"/>
</dbReference>
<comment type="similarity">
    <text evidence="4">Belongs to the methyl-accepting chemotaxis (MCP) protein family.</text>
</comment>
<dbReference type="OrthoDB" id="2489132at2"/>
<feature type="transmembrane region" description="Helical" evidence="7">
    <location>
        <begin position="190"/>
        <end position="212"/>
    </location>
</feature>
<dbReference type="PANTHER" id="PTHR43531:SF14">
    <property type="entry name" value="METHYL-ACCEPTING CHEMOTAXIS PROTEIN I-RELATED"/>
    <property type="match status" value="1"/>
</dbReference>